<name>A0A7J0FEJ6_9ERIC</name>
<dbReference type="SUPFAM" id="SSF161084">
    <property type="entry name" value="MAPEG domain-like"/>
    <property type="match status" value="1"/>
</dbReference>
<dbReference type="AlphaFoldDB" id="A0A7J0FEJ6"/>
<dbReference type="PANTHER" id="PTHR10250:SF22">
    <property type="entry name" value="MICROSOMAL GLUTATHIONE S-TRANSFERASE"/>
    <property type="match status" value="1"/>
</dbReference>
<dbReference type="EMBL" id="BJWL01000011">
    <property type="protein sequence ID" value="GFY97121.1"/>
    <property type="molecule type" value="Genomic_DNA"/>
</dbReference>
<keyword evidence="1" id="KW-0812">Transmembrane</keyword>
<keyword evidence="1" id="KW-1133">Transmembrane helix</keyword>
<keyword evidence="2" id="KW-0808">Transferase</keyword>
<gene>
    <name evidence="2" type="ORF">Acr_11g0014270</name>
</gene>
<dbReference type="InterPro" id="IPR050997">
    <property type="entry name" value="MAPEG"/>
</dbReference>
<dbReference type="Gene3D" id="1.20.120.550">
    <property type="entry name" value="Membrane associated eicosanoid/glutathione metabolism-like domain"/>
    <property type="match status" value="1"/>
</dbReference>
<dbReference type="GO" id="GO:0005783">
    <property type="term" value="C:endoplasmic reticulum"/>
    <property type="evidence" value="ECO:0007669"/>
    <property type="project" value="TreeGrafter"/>
</dbReference>
<comment type="caution">
    <text evidence="2">The sequence shown here is derived from an EMBL/GenBank/DDBJ whole genome shotgun (WGS) entry which is preliminary data.</text>
</comment>
<evidence type="ECO:0000313" key="2">
    <source>
        <dbReference type="EMBL" id="GFY97121.1"/>
    </source>
</evidence>
<keyword evidence="3" id="KW-1185">Reference proteome</keyword>
<organism evidence="2 3">
    <name type="scientific">Actinidia rufa</name>
    <dbReference type="NCBI Taxonomy" id="165716"/>
    <lineage>
        <taxon>Eukaryota</taxon>
        <taxon>Viridiplantae</taxon>
        <taxon>Streptophyta</taxon>
        <taxon>Embryophyta</taxon>
        <taxon>Tracheophyta</taxon>
        <taxon>Spermatophyta</taxon>
        <taxon>Magnoliopsida</taxon>
        <taxon>eudicotyledons</taxon>
        <taxon>Gunneridae</taxon>
        <taxon>Pentapetalae</taxon>
        <taxon>asterids</taxon>
        <taxon>Ericales</taxon>
        <taxon>Actinidiaceae</taxon>
        <taxon>Actinidia</taxon>
    </lineage>
</organism>
<dbReference type="Proteomes" id="UP000585474">
    <property type="component" value="Unassembled WGS sequence"/>
</dbReference>
<reference evidence="2 3" key="1">
    <citation type="submission" date="2019-07" db="EMBL/GenBank/DDBJ databases">
        <title>De Novo Assembly of kiwifruit Actinidia rufa.</title>
        <authorList>
            <person name="Sugita-Konishi S."/>
            <person name="Sato K."/>
            <person name="Mori E."/>
            <person name="Abe Y."/>
            <person name="Kisaki G."/>
            <person name="Hamano K."/>
            <person name="Suezawa K."/>
            <person name="Otani M."/>
            <person name="Fukuda T."/>
            <person name="Manabe T."/>
            <person name="Gomi K."/>
            <person name="Tabuchi M."/>
            <person name="Akimitsu K."/>
            <person name="Kataoka I."/>
        </authorList>
    </citation>
    <scope>NUCLEOTIDE SEQUENCE [LARGE SCALE GENOMIC DNA]</scope>
    <source>
        <strain evidence="3">cv. Fuchu</strain>
    </source>
</reference>
<keyword evidence="1" id="KW-0472">Membrane</keyword>
<proteinExistence type="predicted"/>
<evidence type="ECO:0000313" key="3">
    <source>
        <dbReference type="Proteomes" id="UP000585474"/>
    </source>
</evidence>
<accession>A0A7J0FEJ6</accession>
<dbReference type="GO" id="GO:0004602">
    <property type="term" value="F:glutathione peroxidase activity"/>
    <property type="evidence" value="ECO:0007669"/>
    <property type="project" value="TreeGrafter"/>
</dbReference>
<sequence length="113" mass="13076">MARVELLQKENGYIVLPFALYYFLNFWMAGQVGKARKKYNVFYPSMYALELENKDAKIFNCVQVWIIRSFCLRCFGDLGFRLTKSRGDSCVERALELARDDADVLPVDDSGQD</sequence>
<protein>
    <submittedName>
        <fullName evidence="2">Microsomal glutathione s-transferase</fullName>
    </submittedName>
</protein>
<dbReference type="InterPro" id="IPR023352">
    <property type="entry name" value="MAPEG-like_dom_sf"/>
</dbReference>
<dbReference type="PANTHER" id="PTHR10250">
    <property type="entry name" value="MICROSOMAL GLUTATHIONE S-TRANSFERASE"/>
    <property type="match status" value="1"/>
</dbReference>
<dbReference type="OrthoDB" id="410651at2759"/>
<feature type="transmembrane region" description="Helical" evidence="1">
    <location>
        <begin position="12"/>
        <end position="30"/>
    </location>
</feature>
<evidence type="ECO:0000256" key="1">
    <source>
        <dbReference type="SAM" id="Phobius"/>
    </source>
</evidence>
<dbReference type="GO" id="GO:0005635">
    <property type="term" value="C:nuclear envelope"/>
    <property type="evidence" value="ECO:0007669"/>
    <property type="project" value="TreeGrafter"/>
</dbReference>
<dbReference type="GO" id="GO:0004364">
    <property type="term" value="F:glutathione transferase activity"/>
    <property type="evidence" value="ECO:0007669"/>
    <property type="project" value="TreeGrafter"/>
</dbReference>